<gene>
    <name evidence="1" type="ORF">E2C01_025303</name>
</gene>
<reference evidence="1 2" key="1">
    <citation type="submission" date="2019-05" db="EMBL/GenBank/DDBJ databases">
        <title>Another draft genome of Portunus trituberculatus and its Hox gene families provides insights of decapod evolution.</title>
        <authorList>
            <person name="Jeong J.-H."/>
            <person name="Song I."/>
            <person name="Kim S."/>
            <person name="Choi T."/>
            <person name="Kim D."/>
            <person name="Ryu S."/>
            <person name="Kim W."/>
        </authorList>
    </citation>
    <scope>NUCLEOTIDE SEQUENCE [LARGE SCALE GENOMIC DNA]</scope>
    <source>
        <tissue evidence="1">Muscle</tissue>
    </source>
</reference>
<dbReference type="Proteomes" id="UP000324222">
    <property type="component" value="Unassembled WGS sequence"/>
</dbReference>
<dbReference type="EMBL" id="VSRR010002543">
    <property type="protein sequence ID" value="MPC32001.1"/>
    <property type="molecule type" value="Genomic_DNA"/>
</dbReference>
<dbReference type="AlphaFoldDB" id="A0A5B7ECW9"/>
<organism evidence="1 2">
    <name type="scientific">Portunus trituberculatus</name>
    <name type="common">Swimming crab</name>
    <name type="synonym">Neptunus trituberculatus</name>
    <dbReference type="NCBI Taxonomy" id="210409"/>
    <lineage>
        <taxon>Eukaryota</taxon>
        <taxon>Metazoa</taxon>
        <taxon>Ecdysozoa</taxon>
        <taxon>Arthropoda</taxon>
        <taxon>Crustacea</taxon>
        <taxon>Multicrustacea</taxon>
        <taxon>Malacostraca</taxon>
        <taxon>Eumalacostraca</taxon>
        <taxon>Eucarida</taxon>
        <taxon>Decapoda</taxon>
        <taxon>Pleocyemata</taxon>
        <taxon>Brachyura</taxon>
        <taxon>Eubrachyura</taxon>
        <taxon>Portunoidea</taxon>
        <taxon>Portunidae</taxon>
        <taxon>Portuninae</taxon>
        <taxon>Portunus</taxon>
    </lineage>
</organism>
<accession>A0A5B7ECW9</accession>
<sequence>MFGAARESRLAVCGKARSTCAILGLEDKSMGSVRLLYSCSPAVTSLRRPAAAVARVTAGRWEEQLIQCL</sequence>
<protein>
    <submittedName>
        <fullName evidence="1">Uncharacterized protein</fullName>
    </submittedName>
</protein>
<name>A0A5B7ECW9_PORTR</name>
<keyword evidence="2" id="KW-1185">Reference proteome</keyword>
<evidence type="ECO:0000313" key="1">
    <source>
        <dbReference type="EMBL" id="MPC32001.1"/>
    </source>
</evidence>
<comment type="caution">
    <text evidence="1">The sequence shown here is derived from an EMBL/GenBank/DDBJ whole genome shotgun (WGS) entry which is preliminary data.</text>
</comment>
<evidence type="ECO:0000313" key="2">
    <source>
        <dbReference type="Proteomes" id="UP000324222"/>
    </source>
</evidence>
<proteinExistence type="predicted"/>